<gene>
    <name evidence="1" type="ORF">J2045_004340</name>
</gene>
<name>A0ABU0GD59_9HYPH</name>
<dbReference type="Proteomes" id="UP001238496">
    <property type="component" value="Unassembled WGS sequence"/>
</dbReference>
<keyword evidence="2" id="KW-1185">Reference proteome</keyword>
<reference evidence="1 2" key="1">
    <citation type="submission" date="2023-07" db="EMBL/GenBank/DDBJ databases">
        <title>Genomic Encyclopedia of Type Strains, Phase IV (KMG-IV): sequencing the most valuable type-strain genomes for metagenomic binning, comparative biology and taxonomic classification.</title>
        <authorList>
            <person name="Goeker M."/>
        </authorList>
    </citation>
    <scope>NUCLEOTIDE SEQUENCE [LARGE SCALE GENOMIC DNA]</scope>
    <source>
        <strain evidence="1 2">DSM 1111</strain>
    </source>
</reference>
<proteinExistence type="predicted"/>
<accession>A0ABU0GD59</accession>
<organism evidence="1 2">
    <name type="scientific">Peteryoungia aggregata LMG 23059</name>
    <dbReference type="NCBI Taxonomy" id="1368425"/>
    <lineage>
        <taxon>Bacteria</taxon>
        <taxon>Pseudomonadati</taxon>
        <taxon>Pseudomonadota</taxon>
        <taxon>Alphaproteobacteria</taxon>
        <taxon>Hyphomicrobiales</taxon>
        <taxon>Rhizobiaceae</taxon>
        <taxon>Peteryoungia</taxon>
    </lineage>
</organism>
<evidence type="ECO:0000313" key="1">
    <source>
        <dbReference type="EMBL" id="MDQ0423288.1"/>
    </source>
</evidence>
<evidence type="ECO:0000313" key="2">
    <source>
        <dbReference type="Proteomes" id="UP001238496"/>
    </source>
</evidence>
<comment type="caution">
    <text evidence="1">The sequence shown here is derived from an EMBL/GenBank/DDBJ whole genome shotgun (WGS) entry which is preliminary data.</text>
</comment>
<sequence length="34" mass="3887">MQMELTVQILGELLYDQVIQFSRAPARQHSKGAQ</sequence>
<dbReference type="EMBL" id="JAUSUW010000018">
    <property type="protein sequence ID" value="MDQ0423288.1"/>
    <property type="molecule type" value="Genomic_DNA"/>
</dbReference>
<protein>
    <submittedName>
        <fullName evidence="1">Uncharacterized protein</fullName>
    </submittedName>
</protein>